<protein>
    <submittedName>
        <fullName evidence="1">Uncharacterized protein</fullName>
    </submittedName>
</protein>
<evidence type="ECO:0000313" key="2">
    <source>
        <dbReference type="Proteomes" id="UP000663305"/>
    </source>
</evidence>
<dbReference type="EMBL" id="CP064789">
    <property type="protein sequence ID" value="QSG12556.1"/>
    <property type="molecule type" value="Genomic_DNA"/>
</dbReference>
<gene>
    <name evidence="1" type="ORF">HSBGL_2149</name>
</gene>
<proteinExistence type="predicted"/>
<sequence>MREQYRTTRRERFTPRVMARIGGEAFALNGLSRSDRGATMHERTVDEFAR</sequence>
<accession>A0A897NQT0</accession>
<dbReference type="Proteomes" id="UP000663305">
    <property type="component" value="Chromosome"/>
</dbReference>
<organism evidence="1 2">
    <name type="scientific">Halapricum desulfuricans</name>
    <dbReference type="NCBI Taxonomy" id="2841257"/>
    <lineage>
        <taxon>Archaea</taxon>
        <taxon>Methanobacteriati</taxon>
        <taxon>Methanobacteriota</taxon>
        <taxon>Stenosarchaea group</taxon>
        <taxon>Halobacteria</taxon>
        <taxon>Halobacteriales</taxon>
        <taxon>Haloarculaceae</taxon>
        <taxon>Halapricum</taxon>
    </lineage>
</organism>
<reference evidence="1" key="1">
    <citation type="submission" date="2020-11" db="EMBL/GenBank/DDBJ databases">
        <title>Carbohydrate-dependent, anaerobic sulfur respiration: A novel catabolism in halophilic archaea.</title>
        <authorList>
            <person name="Sorokin D.Y."/>
            <person name="Messina E."/>
            <person name="Smedile F."/>
            <person name="La Cono V."/>
            <person name="Hallsworth J.E."/>
            <person name="Yakimov M.M."/>
        </authorList>
    </citation>
    <scope>NUCLEOTIDE SEQUENCE</scope>
    <source>
        <strain evidence="1">HSR-Bgl</strain>
    </source>
</reference>
<evidence type="ECO:0000313" key="1">
    <source>
        <dbReference type="EMBL" id="QSG12556.1"/>
    </source>
</evidence>
<dbReference type="AlphaFoldDB" id="A0A897NQT0"/>
<name>A0A897NQT0_9EURY</name>